<dbReference type="SUPFAM" id="SSF52096">
    <property type="entry name" value="ClpP/crotonase"/>
    <property type="match status" value="1"/>
</dbReference>
<comment type="caution">
    <text evidence="3">The sequence shown here is derived from an EMBL/GenBank/DDBJ whole genome shotgun (WGS) entry which is preliminary data.</text>
</comment>
<dbReference type="EMBL" id="LMWM01000030">
    <property type="protein sequence ID" value="KUM85075.1"/>
    <property type="molecule type" value="Genomic_DNA"/>
</dbReference>
<dbReference type="AlphaFoldDB" id="A0A101N216"/>
<accession>A0A101N216</accession>
<dbReference type="Gene3D" id="3.30.750.44">
    <property type="match status" value="1"/>
</dbReference>
<dbReference type="Proteomes" id="UP000053039">
    <property type="component" value="Unassembled WGS sequence"/>
</dbReference>
<dbReference type="GO" id="GO:0004175">
    <property type="term" value="F:endopeptidase activity"/>
    <property type="evidence" value="ECO:0007669"/>
    <property type="project" value="TreeGrafter"/>
</dbReference>
<feature type="region of interest" description="Disordered" evidence="1">
    <location>
        <begin position="175"/>
        <end position="195"/>
    </location>
</feature>
<dbReference type="InterPro" id="IPR005151">
    <property type="entry name" value="Tail-specific_protease"/>
</dbReference>
<dbReference type="RefSeq" id="WP_031056690.1">
    <property type="nucleotide sequence ID" value="NZ_KQ948150.1"/>
</dbReference>
<dbReference type="Gene3D" id="3.90.226.10">
    <property type="entry name" value="2-enoyl-CoA Hydratase, Chain A, domain 1"/>
    <property type="match status" value="1"/>
</dbReference>
<dbReference type="Pfam" id="PF03572">
    <property type="entry name" value="Peptidase_S41"/>
    <property type="match status" value="1"/>
</dbReference>
<reference evidence="3 4" key="1">
    <citation type="submission" date="2015-10" db="EMBL/GenBank/DDBJ databases">
        <title>Draft genome sequence of Streptomyces pseudovenezuelae DSM 40212, type strain for the species Streptomyces pseudovenezuelae.</title>
        <authorList>
            <person name="Ruckert C."/>
            <person name="Winkler A."/>
            <person name="Kalinowski J."/>
            <person name="Kampfer P."/>
            <person name="Glaeser S."/>
        </authorList>
    </citation>
    <scope>NUCLEOTIDE SEQUENCE [LARGE SCALE GENOMIC DNA]</scope>
    <source>
        <strain evidence="3 4">DSM 40212</strain>
    </source>
</reference>
<name>A0A101N216_9ACTN</name>
<gene>
    <name evidence="3" type="ORF">AQI94_30870</name>
</gene>
<dbReference type="GO" id="GO:0007165">
    <property type="term" value="P:signal transduction"/>
    <property type="evidence" value="ECO:0007669"/>
    <property type="project" value="TreeGrafter"/>
</dbReference>
<dbReference type="PANTHER" id="PTHR32060">
    <property type="entry name" value="TAIL-SPECIFIC PROTEASE"/>
    <property type="match status" value="1"/>
</dbReference>
<dbReference type="GO" id="GO:0030288">
    <property type="term" value="C:outer membrane-bounded periplasmic space"/>
    <property type="evidence" value="ECO:0007669"/>
    <property type="project" value="TreeGrafter"/>
</dbReference>
<feature type="domain" description="Tail specific protease" evidence="2">
    <location>
        <begin position="64"/>
        <end position="278"/>
    </location>
</feature>
<evidence type="ECO:0000256" key="1">
    <source>
        <dbReference type="SAM" id="MobiDB-lite"/>
    </source>
</evidence>
<organism evidence="3 4">
    <name type="scientific">Streptomyces pseudovenezuelae</name>
    <dbReference type="NCBI Taxonomy" id="67350"/>
    <lineage>
        <taxon>Bacteria</taxon>
        <taxon>Bacillati</taxon>
        <taxon>Actinomycetota</taxon>
        <taxon>Actinomycetes</taxon>
        <taxon>Kitasatosporales</taxon>
        <taxon>Streptomycetaceae</taxon>
        <taxon>Streptomyces</taxon>
        <taxon>Streptomyces aurantiacus group</taxon>
    </lineage>
</organism>
<dbReference type="GO" id="GO:0006508">
    <property type="term" value="P:proteolysis"/>
    <property type="evidence" value="ECO:0007669"/>
    <property type="project" value="InterPro"/>
</dbReference>
<feature type="compositionally biased region" description="Basic and acidic residues" evidence="1">
    <location>
        <begin position="175"/>
        <end position="185"/>
    </location>
</feature>
<dbReference type="CDD" id="cd06567">
    <property type="entry name" value="Peptidase_S41"/>
    <property type="match status" value="1"/>
</dbReference>
<evidence type="ECO:0000259" key="2">
    <source>
        <dbReference type="SMART" id="SM00245"/>
    </source>
</evidence>
<dbReference type="SMART" id="SM00245">
    <property type="entry name" value="TSPc"/>
    <property type="match status" value="1"/>
</dbReference>
<dbReference type="OrthoDB" id="7314861at2"/>
<protein>
    <submittedName>
        <fullName evidence="3">Peptidase S41</fullName>
    </submittedName>
</protein>
<sequence length="308" mass="33040">MSPSARTYLSKALSIMEKHSLVRHRIDWAELRSRAFSQARGAQKAADTYGAIDSALYALGDGHSAFWEPEQAKERFGASPVNLSGLEGRSLKSGVGYISLPGVQGSQDTYDQYVRQGRSAVAKAGADDACGWVVDLRADTGGNMWPMLAVVGPILGDGKVGAFVDADGRESDWSIRHGSPYKDGKSAGWSDGRPLTKSNSPVAVLTGKRTASSGEAVVVALRGRPDTRFFGEQTSGVPTGNMPYHLSDGAVLVLTEVKDADRTGRAYDAPIPPDVEIIKDPRPVARNRDEVLRAAESWLLKRGGCRRP</sequence>
<dbReference type="GO" id="GO:0008236">
    <property type="term" value="F:serine-type peptidase activity"/>
    <property type="evidence" value="ECO:0007669"/>
    <property type="project" value="InterPro"/>
</dbReference>
<evidence type="ECO:0000313" key="3">
    <source>
        <dbReference type="EMBL" id="KUM85075.1"/>
    </source>
</evidence>
<dbReference type="PANTHER" id="PTHR32060:SF30">
    <property type="entry name" value="CARBOXY-TERMINAL PROCESSING PROTEASE CTPA"/>
    <property type="match status" value="1"/>
</dbReference>
<evidence type="ECO:0000313" key="4">
    <source>
        <dbReference type="Proteomes" id="UP000053039"/>
    </source>
</evidence>
<dbReference type="InterPro" id="IPR029045">
    <property type="entry name" value="ClpP/crotonase-like_dom_sf"/>
</dbReference>
<proteinExistence type="predicted"/>